<evidence type="ECO:0000313" key="1">
    <source>
        <dbReference type="EMBL" id="AYV81144.1"/>
    </source>
</evidence>
<name>A0A3G5A3T8_9VIRU</name>
<gene>
    <name evidence="1" type="ORF">Harvfovirus18_12</name>
</gene>
<dbReference type="EMBL" id="MK072260">
    <property type="protein sequence ID" value="AYV81144.1"/>
    <property type="molecule type" value="Genomic_DNA"/>
</dbReference>
<reference evidence="1" key="1">
    <citation type="submission" date="2018-10" db="EMBL/GenBank/DDBJ databases">
        <title>Hidden diversity of soil giant viruses.</title>
        <authorList>
            <person name="Schulz F."/>
            <person name="Alteio L."/>
            <person name="Goudeau D."/>
            <person name="Ryan E.M."/>
            <person name="Malmstrom R.R."/>
            <person name="Blanchard J."/>
            <person name="Woyke T."/>
        </authorList>
    </citation>
    <scope>NUCLEOTIDE SEQUENCE</scope>
    <source>
        <strain evidence="1">HAV1</strain>
    </source>
</reference>
<accession>A0A3G5A3T8</accession>
<organism evidence="1">
    <name type="scientific">Harvfovirus sp</name>
    <dbReference type="NCBI Taxonomy" id="2487768"/>
    <lineage>
        <taxon>Viruses</taxon>
        <taxon>Varidnaviria</taxon>
        <taxon>Bamfordvirae</taxon>
        <taxon>Nucleocytoviricota</taxon>
        <taxon>Megaviricetes</taxon>
        <taxon>Imitervirales</taxon>
        <taxon>Mimiviridae</taxon>
        <taxon>Klosneuvirinae</taxon>
    </lineage>
</organism>
<proteinExistence type="predicted"/>
<sequence length="199" mass="22887">MVNLNKAGQPWMPEDEDKMFAWLKEGKGYDYIAEQLGRSPLAIERRLADIAIKLNKKKKSVSEIMVLTGMNECEVNDAVKAWTGEEEELLLENVRRGMGLLQLSVEHKRSDQRIKSRLKLIAFQLYNEKKSIEEIVILTGLEPIEVELAIKRFAEIQKKIPPAETKVTPTNKLFMEMNKLLQQLINKQAQLEKILVQGK</sequence>
<protein>
    <submittedName>
        <fullName evidence="1">Uncharacterized protein</fullName>
    </submittedName>
</protein>